<evidence type="ECO:0000313" key="2">
    <source>
        <dbReference type="EMBL" id="CAD9373743.1"/>
    </source>
</evidence>
<dbReference type="EMBL" id="HBGS01003857">
    <property type="protein sequence ID" value="CAD9373743.1"/>
    <property type="molecule type" value="Transcribed_RNA"/>
</dbReference>
<reference evidence="2" key="1">
    <citation type="submission" date="2021-01" db="EMBL/GenBank/DDBJ databases">
        <authorList>
            <person name="Corre E."/>
            <person name="Pelletier E."/>
            <person name="Niang G."/>
            <person name="Scheremetjew M."/>
            <person name="Finn R."/>
            <person name="Kale V."/>
            <person name="Holt S."/>
            <person name="Cochrane G."/>
            <person name="Meng A."/>
            <person name="Brown T."/>
            <person name="Cohen L."/>
        </authorList>
    </citation>
    <scope>NUCLEOTIDE SEQUENCE</scope>
    <source>
        <strain evidence="2">CCMP1381</strain>
    </source>
</reference>
<proteinExistence type="predicted"/>
<dbReference type="Gene3D" id="1.20.120.1910">
    <property type="entry name" value="Cysteine-tRNA ligase, C-terminal anti-codon recognition domain"/>
    <property type="match status" value="1"/>
</dbReference>
<feature type="region of interest" description="Disordered" evidence="1">
    <location>
        <begin position="271"/>
        <end position="304"/>
    </location>
</feature>
<protein>
    <submittedName>
        <fullName evidence="2">Uncharacterized protein</fullName>
    </submittedName>
</protein>
<feature type="compositionally biased region" description="Basic and acidic residues" evidence="1">
    <location>
        <begin position="273"/>
        <end position="285"/>
    </location>
</feature>
<gene>
    <name evidence="2" type="ORF">DSPE1174_LOCUS1986</name>
</gene>
<dbReference type="AlphaFoldDB" id="A0A7S2F4H9"/>
<organism evidence="2">
    <name type="scientific">Octactis speculum</name>
    <dbReference type="NCBI Taxonomy" id="3111310"/>
    <lineage>
        <taxon>Eukaryota</taxon>
        <taxon>Sar</taxon>
        <taxon>Stramenopiles</taxon>
        <taxon>Ochrophyta</taxon>
        <taxon>Dictyochophyceae</taxon>
        <taxon>Dictyochales</taxon>
        <taxon>Dictyochaceae</taxon>
        <taxon>Octactis</taxon>
    </lineage>
</organism>
<accession>A0A7S2F4H9</accession>
<sequence>MVTGGGDSPPHGDILTTAGSAAPLFSHEEKSITAGRGHSYDRASDDTSGIISMSPEELDRLLAARSTARADRDFGAADDAMVVLRAAGIGVDDKTMTWCGDWNVGRGPSGYRRQREDDAPLLPELELAVEELIMQRVEVKARGGEGFTEANALRADLRQYYNVVLDDVNLEWRIRKPKKRKTQREASGPRGYVELGERGHDYVRSHDDASLGTLPEASVAEVDILLASRLQLQFARDFRGADMVQGELLHRLGVKVEDTLREWRADGSSWRLADQKPRGPDRGVGDRGVGGQQQERRLDGSQGAFTKQDFFDYYGSYEQWDNAPVVPQ</sequence>
<feature type="region of interest" description="Disordered" evidence="1">
    <location>
        <begin position="31"/>
        <end position="52"/>
    </location>
</feature>
<name>A0A7S2F4H9_9STRA</name>
<evidence type="ECO:0000256" key="1">
    <source>
        <dbReference type="SAM" id="MobiDB-lite"/>
    </source>
</evidence>